<feature type="chain" id="PRO_5012188236" evidence="3">
    <location>
        <begin position="31"/>
        <end position="676"/>
    </location>
</feature>
<dbReference type="RefSeq" id="WP_143742549.1">
    <property type="nucleotide sequence ID" value="NZ_FUXE01000002.1"/>
</dbReference>
<dbReference type="PANTHER" id="PTHR47566">
    <property type="match status" value="1"/>
</dbReference>
<evidence type="ECO:0000256" key="1">
    <source>
        <dbReference type="ARBA" id="ARBA00022614"/>
    </source>
</evidence>
<keyword evidence="3" id="KW-0732">Signal</keyword>
<evidence type="ECO:0000256" key="2">
    <source>
        <dbReference type="ARBA" id="ARBA00022737"/>
    </source>
</evidence>
<dbReference type="GO" id="GO:0035591">
    <property type="term" value="F:signaling adaptor activity"/>
    <property type="evidence" value="ECO:0007669"/>
    <property type="project" value="TreeGrafter"/>
</dbReference>
<evidence type="ECO:0000313" key="6">
    <source>
        <dbReference type="Proteomes" id="UP000190121"/>
    </source>
</evidence>
<name>A0A1T4KX04_9PORP</name>
<dbReference type="PANTHER" id="PTHR47566:SF1">
    <property type="entry name" value="PROTEIN NUD1"/>
    <property type="match status" value="1"/>
</dbReference>
<dbReference type="InterPro" id="IPR052574">
    <property type="entry name" value="CDIRP"/>
</dbReference>
<gene>
    <name evidence="5" type="ORF">SAMN02745171_00191</name>
</gene>
<evidence type="ECO:0000313" key="5">
    <source>
        <dbReference type="EMBL" id="SJZ46883.1"/>
    </source>
</evidence>
<evidence type="ECO:0000259" key="4">
    <source>
        <dbReference type="Pfam" id="PF18962"/>
    </source>
</evidence>
<dbReference type="SUPFAM" id="SSF52058">
    <property type="entry name" value="L domain-like"/>
    <property type="match status" value="2"/>
</dbReference>
<dbReference type="Gene3D" id="3.80.10.10">
    <property type="entry name" value="Ribonuclease Inhibitor"/>
    <property type="match status" value="2"/>
</dbReference>
<keyword evidence="6" id="KW-1185">Reference proteome</keyword>
<protein>
    <submittedName>
        <fullName evidence="5">Por secretion system C-terminal sorting domain-containing protein</fullName>
    </submittedName>
</protein>
<dbReference type="AlphaFoldDB" id="A0A1T4KX04"/>
<keyword evidence="1" id="KW-0433">Leucine-rich repeat</keyword>
<keyword evidence="2" id="KW-0677">Repeat</keyword>
<dbReference type="OrthoDB" id="1014043at2"/>
<dbReference type="Pfam" id="PF18962">
    <property type="entry name" value="Por_Secre_tail"/>
    <property type="match status" value="1"/>
</dbReference>
<dbReference type="InterPro" id="IPR026444">
    <property type="entry name" value="Secre_tail"/>
</dbReference>
<evidence type="ECO:0000256" key="3">
    <source>
        <dbReference type="SAM" id="SignalP"/>
    </source>
</evidence>
<sequence>MNKELLKRVCTTLLMSAVVLFGLSAFTAHAENQPAVVTLKTTKALGEKIMLQITALEDDVTITGVQDDVQWENSRYIWYKVADETIVIRGSIKKIKTSTLSFSEATFENCANLQEFDAGENFFKVLDFSSCPSLQELYCGGSDKANNLEEINVSGCSELSRLYAPKNALKKINLTGCTSLEVLTCSDNKLESLDLSQATGLQSLICINNRLSSLDLTNNKALKELRCSNNRLTELSLKSCPSLKDVSCSDNQLEAIDLSENKALSSFSCYNNKLKKLDLSNNAVLSSLNCSNNQIEELILKNVTAINQIYCSDNKIKALDLKNITGAVLLECNENLLEDLDVSSIIELQTLSCSNNKLKTINLSSNKKLTDLSCANNEIVSLDLSSNKTLGTLSCAGNRIKRLDLSQNKALTSLNCSRNLLSYIDLTAQQALSELICYSNRIKYGAMAKMAEVIRNHPSHFGMKGMLYIVNGKDAEETNRCLKDHVQLFTGKNWIVFDWNSQTEVKDEAIEYAGVDLLPTYTVTLKGDDWGTIALEDEFVDLTAVEKGSILSIVATPKDDKHELKQLLAGGVDITESKTFKVEANTEVIAKFGEITSVEEVAEAGAVILYPNPATDYIEINATPYAEVLVYSMEGLLLHRGVVGAEGTLTLDTRAFNSGLYVVTVGGKALRVSVKR</sequence>
<dbReference type="Proteomes" id="UP000190121">
    <property type="component" value="Unassembled WGS sequence"/>
</dbReference>
<dbReference type="InterPro" id="IPR025875">
    <property type="entry name" value="Leu-rich_rpt_4"/>
</dbReference>
<accession>A0A1T4KX04</accession>
<dbReference type="InterPro" id="IPR032675">
    <property type="entry name" value="LRR_dom_sf"/>
</dbReference>
<proteinExistence type="predicted"/>
<organism evidence="5 6">
    <name type="scientific">Porphyromonas circumdentaria</name>
    <dbReference type="NCBI Taxonomy" id="29524"/>
    <lineage>
        <taxon>Bacteria</taxon>
        <taxon>Pseudomonadati</taxon>
        <taxon>Bacteroidota</taxon>
        <taxon>Bacteroidia</taxon>
        <taxon>Bacteroidales</taxon>
        <taxon>Porphyromonadaceae</taxon>
        <taxon>Porphyromonas</taxon>
    </lineage>
</organism>
<reference evidence="6" key="1">
    <citation type="submission" date="2017-02" db="EMBL/GenBank/DDBJ databases">
        <authorList>
            <person name="Varghese N."/>
            <person name="Submissions S."/>
        </authorList>
    </citation>
    <scope>NUCLEOTIDE SEQUENCE [LARGE SCALE GENOMIC DNA]</scope>
    <source>
        <strain evidence="6">ATCC 51356</strain>
    </source>
</reference>
<feature type="domain" description="Secretion system C-terminal sorting" evidence="4">
    <location>
        <begin position="609"/>
        <end position="670"/>
    </location>
</feature>
<dbReference type="Pfam" id="PF12799">
    <property type="entry name" value="LRR_4"/>
    <property type="match status" value="1"/>
</dbReference>
<feature type="signal peptide" evidence="3">
    <location>
        <begin position="1"/>
        <end position="30"/>
    </location>
</feature>
<dbReference type="EMBL" id="FUXE01000002">
    <property type="protein sequence ID" value="SJZ46883.1"/>
    <property type="molecule type" value="Genomic_DNA"/>
</dbReference>